<name>A0A165CWT7_9BASI</name>
<protein>
    <submittedName>
        <fullName evidence="1">Uncharacterized protein</fullName>
    </submittedName>
</protein>
<reference evidence="1 2" key="1">
    <citation type="journal article" date="2016" name="Mol. Biol. Evol.">
        <title>Comparative Genomics of Early-Diverging Mushroom-Forming Fungi Provides Insights into the Origins of Lignocellulose Decay Capabilities.</title>
        <authorList>
            <person name="Nagy L.G."/>
            <person name="Riley R."/>
            <person name="Tritt A."/>
            <person name="Adam C."/>
            <person name="Daum C."/>
            <person name="Floudas D."/>
            <person name="Sun H."/>
            <person name="Yadav J.S."/>
            <person name="Pangilinan J."/>
            <person name="Larsson K.H."/>
            <person name="Matsuura K."/>
            <person name="Barry K."/>
            <person name="Labutti K."/>
            <person name="Kuo R."/>
            <person name="Ohm R.A."/>
            <person name="Bhattacharya S.S."/>
            <person name="Shirouzu T."/>
            <person name="Yoshinaga Y."/>
            <person name="Martin F.M."/>
            <person name="Grigoriev I.V."/>
            <person name="Hibbett D.S."/>
        </authorList>
    </citation>
    <scope>NUCLEOTIDE SEQUENCE [LARGE SCALE GENOMIC DNA]</scope>
    <source>
        <strain evidence="1 2">HHB12733</strain>
    </source>
</reference>
<keyword evidence="2" id="KW-1185">Reference proteome</keyword>
<dbReference type="InParanoid" id="A0A165CWT7"/>
<evidence type="ECO:0000313" key="1">
    <source>
        <dbReference type="EMBL" id="KZT51564.1"/>
    </source>
</evidence>
<gene>
    <name evidence="1" type="ORF">CALCODRAFT_512623</name>
</gene>
<dbReference type="EMBL" id="KV424102">
    <property type="protein sequence ID" value="KZT51564.1"/>
    <property type="molecule type" value="Genomic_DNA"/>
</dbReference>
<accession>A0A165CWT7</accession>
<dbReference type="AlphaFoldDB" id="A0A165CWT7"/>
<evidence type="ECO:0000313" key="2">
    <source>
        <dbReference type="Proteomes" id="UP000076842"/>
    </source>
</evidence>
<organism evidence="1 2">
    <name type="scientific">Calocera cornea HHB12733</name>
    <dbReference type="NCBI Taxonomy" id="1353952"/>
    <lineage>
        <taxon>Eukaryota</taxon>
        <taxon>Fungi</taxon>
        <taxon>Dikarya</taxon>
        <taxon>Basidiomycota</taxon>
        <taxon>Agaricomycotina</taxon>
        <taxon>Dacrymycetes</taxon>
        <taxon>Dacrymycetales</taxon>
        <taxon>Dacrymycetaceae</taxon>
        <taxon>Calocera</taxon>
    </lineage>
</organism>
<sequence>MAAWYQKSFFTKTGDEVKDWLQVRLKETGASGTQTHLLDCWVDRVLLKTNDAREASERVEEAKKKETTETAATIKKSKDIITKEGYIFTTPESVHPFIRLTPEPPPKTRTPSQDASAPLLLSGELDQLEAKKKDADLKEMDAAFELQRGEASGTKKTKTPGGLLKDDIKVLHTDFALTHFLSSFLAFTSGLFAPTSVDQVLIWLAIVLRWCQLAPEKRLEKDAFPNVFSVALVKEEGKVAAVDLWPDLRKSDVNLTPCGCSNPPRKGGPPQSAQGQAKVATQKEYCRRLADVITPRRVAWIMRCLTAMVWYGALGEVFQGVRVGTGNCIPPGNCGEACFWLCLATDLFNMARGLLKKPSTWSKIKIHLITIQTAQLRAKVDECLGGEEPLEDLTAKLKRVPCSMGCCVCCRLVLTMIKESFGEFMRGITVLHMDPLENDWVEVPTFDVKALNQWIADMEAKHKEVPSDWRSQFAEMEEARKKAAAAAAA</sequence>
<dbReference type="Proteomes" id="UP000076842">
    <property type="component" value="Unassembled WGS sequence"/>
</dbReference>
<proteinExistence type="predicted"/>